<sequence length="149" mass="16785">MKNIFAFFASLLFACPLFAQSNKLLGKWVLDFALTEENSLVPVDNPYFSNEVIYEISLNKMKISAYMFDAKYIGDNASIPPMEGIQLSIKIKSGFVSVTFSITSWEVEDTATEYPKLSNIIEIISSNCLSSSNNNIFFFSILKIFRSAE</sequence>
<dbReference type="Proteomes" id="UP000432350">
    <property type="component" value="Unassembled WGS sequence"/>
</dbReference>
<gene>
    <name evidence="2" type="ORF">SPHINGO8BC_60196</name>
</gene>
<organism evidence="2 3">
    <name type="scientific">Sphingobacterium multivorum</name>
    <dbReference type="NCBI Taxonomy" id="28454"/>
    <lineage>
        <taxon>Bacteria</taxon>
        <taxon>Pseudomonadati</taxon>
        <taxon>Bacteroidota</taxon>
        <taxon>Sphingobacteriia</taxon>
        <taxon>Sphingobacteriales</taxon>
        <taxon>Sphingobacteriaceae</taxon>
        <taxon>Sphingobacterium</taxon>
    </lineage>
</organism>
<evidence type="ECO:0008006" key="4">
    <source>
        <dbReference type="Google" id="ProtNLM"/>
    </source>
</evidence>
<dbReference type="EMBL" id="CABWMV010000025">
    <property type="protein sequence ID" value="VXD04378.1"/>
    <property type="molecule type" value="Genomic_DNA"/>
</dbReference>
<dbReference type="PROSITE" id="PS51257">
    <property type="entry name" value="PROKAR_LIPOPROTEIN"/>
    <property type="match status" value="1"/>
</dbReference>
<reference evidence="2 3" key="1">
    <citation type="submission" date="2019-10" db="EMBL/GenBank/DDBJ databases">
        <authorList>
            <person name="Karimi E."/>
        </authorList>
    </citation>
    <scope>NUCLEOTIDE SEQUENCE [LARGE SCALE GENOMIC DNA]</scope>
    <source>
        <strain evidence="2">Sphingobacterium sp. 8BC</strain>
    </source>
</reference>
<name>A0A654DIV2_SPHMU</name>
<evidence type="ECO:0000313" key="2">
    <source>
        <dbReference type="EMBL" id="VXD04378.1"/>
    </source>
</evidence>
<proteinExistence type="predicted"/>
<protein>
    <recommendedName>
        <fullName evidence="4">Lipocalin-like domain-containing protein</fullName>
    </recommendedName>
</protein>
<feature type="chain" id="PRO_5024870808" description="Lipocalin-like domain-containing protein" evidence="1">
    <location>
        <begin position="20"/>
        <end position="149"/>
    </location>
</feature>
<feature type="signal peptide" evidence="1">
    <location>
        <begin position="1"/>
        <end position="19"/>
    </location>
</feature>
<accession>A0A654DIV2</accession>
<dbReference type="AlphaFoldDB" id="A0A654DIV2"/>
<evidence type="ECO:0000313" key="3">
    <source>
        <dbReference type="Proteomes" id="UP000432350"/>
    </source>
</evidence>
<keyword evidence="1" id="KW-0732">Signal</keyword>
<evidence type="ECO:0000256" key="1">
    <source>
        <dbReference type="SAM" id="SignalP"/>
    </source>
</evidence>